<feature type="signal peptide" evidence="1">
    <location>
        <begin position="1"/>
        <end position="23"/>
    </location>
</feature>
<keyword evidence="3" id="KW-1185">Reference proteome</keyword>
<proteinExistence type="predicted"/>
<dbReference type="Proteomes" id="UP001460270">
    <property type="component" value="Unassembled WGS sequence"/>
</dbReference>
<dbReference type="EMBL" id="JBBPFD010000004">
    <property type="protein sequence ID" value="KAK7929000.1"/>
    <property type="molecule type" value="Genomic_DNA"/>
</dbReference>
<evidence type="ECO:0000313" key="3">
    <source>
        <dbReference type="Proteomes" id="UP001460270"/>
    </source>
</evidence>
<gene>
    <name evidence="2" type="ORF">WMY93_005395</name>
</gene>
<comment type="caution">
    <text evidence="2">The sequence shown here is derived from an EMBL/GenBank/DDBJ whole genome shotgun (WGS) entry which is preliminary data.</text>
</comment>
<name>A0AAW0PGX3_9GOBI</name>
<evidence type="ECO:0000256" key="1">
    <source>
        <dbReference type="SAM" id="SignalP"/>
    </source>
</evidence>
<feature type="chain" id="PRO_5043575628" evidence="1">
    <location>
        <begin position="24"/>
        <end position="402"/>
    </location>
</feature>
<protein>
    <submittedName>
        <fullName evidence="2">Uncharacterized protein</fullName>
    </submittedName>
</protein>
<evidence type="ECO:0000313" key="2">
    <source>
        <dbReference type="EMBL" id="KAK7929000.1"/>
    </source>
</evidence>
<accession>A0AAW0PGX3</accession>
<reference evidence="3" key="1">
    <citation type="submission" date="2024-04" db="EMBL/GenBank/DDBJ databases">
        <title>Salinicola lusitanus LLJ914,a marine bacterium isolated from the Okinawa Trough.</title>
        <authorList>
            <person name="Li J."/>
        </authorList>
    </citation>
    <scope>NUCLEOTIDE SEQUENCE [LARGE SCALE GENOMIC DNA]</scope>
</reference>
<sequence>MTTSRAVLVSCLLTLTALSFLSAEFTFPTLDSTEDLRRVFTDRSLSEQSLLLLHLFANNVRISKNNNIYPAFDPTNNFGNVYANRHACSSIPRIPRYVYEPRGLKNIPMENRARIVLCLYAVALQKFSFNDDVTALQSLRDQYDQNIDDTQLNDIINIWGRKQAPLGLLVSLIINRHGTEPTYEWKNCELQQIYVDLVTGDRGYVKILWRNVPQDLLNDDVAVVLFNNQLEPNAGDSYVYILQITSSEGSYDTNVALNEGLQARLHKYKKSGWFSSTVEEEICRGKELQSPDRVPVRTNRHIELQLFVRNGYSCFRVYIDDCDDWSSHFPNAWVGLYTSAGERTENYKQWQWVSKFTKGLNDGDYETLEHCTGTVIAPGLLAKFIVYEYFNIARTPLWPAKN</sequence>
<organism evidence="2 3">
    <name type="scientific">Mugilogobius chulae</name>
    <name type="common">yellowstripe goby</name>
    <dbReference type="NCBI Taxonomy" id="88201"/>
    <lineage>
        <taxon>Eukaryota</taxon>
        <taxon>Metazoa</taxon>
        <taxon>Chordata</taxon>
        <taxon>Craniata</taxon>
        <taxon>Vertebrata</taxon>
        <taxon>Euteleostomi</taxon>
        <taxon>Actinopterygii</taxon>
        <taxon>Neopterygii</taxon>
        <taxon>Teleostei</taxon>
        <taxon>Neoteleostei</taxon>
        <taxon>Acanthomorphata</taxon>
        <taxon>Gobiaria</taxon>
        <taxon>Gobiiformes</taxon>
        <taxon>Gobioidei</taxon>
        <taxon>Gobiidae</taxon>
        <taxon>Gobionellinae</taxon>
        <taxon>Mugilogobius</taxon>
    </lineage>
</organism>
<dbReference type="AlphaFoldDB" id="A0AAW0PGX3"/>
<keyword evidence="1" id="KW-0732">Signal</keyword>